<gene>
    <name evidence="9" type="ORF">PGLA_18555</name>
</gene>
<feature type="transmembrane region" description="Helical" evidence="7">
    <location>
        <begin position="356"/>
        <end position="378"/>
    </location>
</feature>
<feature type="transmembrane region" description="Helical" evidence="7">
    <location>
        <begin position="322"/>
        <end position="344"/>
    </location>
</feature>
<keyword evidence="10" id="KW-1185">Reference proteome</keyword>
<dbReference type="Proteomes" id="UP000076967">
    <property type="component" value="Unassembled WGS sequence"/>
</dbReference>
<feature type="transmembrane region" description="Helical" evidence="7">
    <location>
        <begin position="54"/>
        <end position="75"/>
    </location>
</feature>
<evidence type="ECO:0000256" key="7">
    <source>
        <dbReference type="SAM" id="Phobius"/>
    </source>
</evidence>
<evidence type="ECO:0000256" key="4">
    <source>
        <dbReference type="ARBA" id="ARBA00022692"/>
    </source>
</evidence>
<dbReference type="AlphaFoldDB" id="A0A162PWB0"/>
<dbReference type="Gene3D" id="1.20.1250.20">
    <property type="entry name" value="MFS general substrate transporter like domains"/>
    <property type="match status" value="1"/>
</dbReference>
<dbReference type="STRING" id="494026.PGLA_18555"/>
<evidence type="ECO:0000256" key="6">
    <source>
        <dbReference type="ARBA" id="ARBA00023136"/>
    </source>
</evidence>
<dbReference type="RefSeq" id="WP_068535747.1">
    <property type="nucleotide sequence ID" value="NZ_LVJH01000040.1"/>
</dbReference>
<evidence type="ECO:0000313" key="10">
    <source>
        <dbReference type="Proteomes" id="UP000076967"/>
    </source>
</evidence>
<dbReference type="PANTHER" id="PTHR43266">
    <property type="entry name" value="MACROLIDE-EFFLUX PROTEIN"/>
    <property type="match status" value="1"/>
</dbReference>
<feature type="transmembrane region" description="Helical" evidence="7">
    <location>
        <begin position="268"/>
        <end position="287"/>
    </location>
</feature>
<feature type="transmembrane region" description="Helical" evidence="7">
    <location>
        <begin position="163"/>
        <end position="191"/>
    </location>
</feature>
<protein>
    <submittedName>
        <fullName evidence="9">MFS transporter</fullName>
    </submittedName>
</protein>
<dbReference type="InterPro" id="IPR022324">
    <property type="entry name" value="Bacilysin_exporter_BacE_put"/>
</dbReference>
<dbReference type="Pfam" id="PF05977">
    <property type="entry name" value="MFS_3"/>
    <property type="match status" value="1"/>
</dbReference>
<organism evidence="9 10">
    <name type="scientific">Paenibacillus glacialis</name>
    <dbReference type="NCBI Taxonomy" id="494026"/>
    <lineage>
        <taxon>Bacteria</taxon>
        <taxon>Bacillati</taxon>
        <taxon>Bacillota</taxon>
        <taxon>Bacilli</taxon>
        <taxon>Bacillales</taxon>
        <taxon>Paenibacillaceae</taxon>
        <taxon>Paenibacillus</taxon>
    </lineage>
</organism>
<sequence length="432" mass="45996">MNQAKLTTRMPLLQNRPFVVLITAQLISNLGDWLHILALITLVGFKWQATPWEIMILSICMAIPMMIGGPISGYISDKMNRKHLMIVSDILRAVFVMALIFAGSLWQVYTIIIIKGFIDSLFSPAKSGKIKEIVPSEHMDSAVALSSGIEQITKIVGPALGGLLVAAFGIQACFLIDGGSFLLSAVILLGIPGVSSKTTAKVDQDSLLKNENNSSFWKELSAGMTQIMAMPLVCAGLIVLIMVLVVLQIADSQTVTLFRNIPGVSEDLLGWCIGASGLGTLVSALIVGKFRVKPLSKMGIGAAMMGLVFAVAPLIAQQGEAASYFLFIAFLIAGFGGGMAFIPFQTMVQLRTPSSLTGRVFGTVNSLTSAAVILGPVLGGVLVSTYGPNLAFIVSGSLMLLMGVAVMFVRIWIEKRDIDPSQTEGLQEIPSS</sequence>
<evidence type="ECO:0000256" key="3">
    <source>
        <dbReference type="ARBA" id="ARBA00022475"/>
    </source>
</evidence>
<dbReference type="InterPro" id="IPR010290">
    <property type="entry name" value="TM_effector"/>
</dbReference>
<feature type="transmembrane region" description="Helical" evidence="7">
    <location>
        <begin position="227"/>
        <end position="248"/>
    </location>
</feature>
<dbReference type="GO" id="GO:0022857">
    <property type="term" value="F:transmembrane transporter activity"/>
    <property type="evidence" value="ECO:0007669"/>
    <property type="project" value="InterPro"/>
</dbReference>
<keyword evidence="2" id="KW-0813">Transport</keyword>
<proteinExistence type="predicted"/>
<feature type="domain" description="Major facilitator superfamily (MFS) profile" evidence="8">
    <location>
        <begin position="17"/>
        <end position="414"/>
    </location>
</feature>
<evidence type="ECO:0000256" key="1">
    <source>
        <dbReference type="ARBA" id="ARBA00004651"/>
    </source>
</evidence>
<dbReference type="PANTHER" id="PTHR43266:SF2">
    <property type="entry name" value="MAJOR FACILITATOR SUPERFAMILY (MFS) PROFILE DOMAIN-CONTAINING PROTEIN"/>
    <property type="match status" value="1"/>
</dbReference>
<dbReference type="PROSITE" id="PS50850">
    <property type="entry name" value="MFS"/>
    <property type="match status" value="1"/>
</dbReference>
<feature type="transmembrane region" description="Helical" evidence="7">
    <location>
        <begin position="18"/>
        <end position="42"/>
    </location>
</feature>
<dbReference type="PRINTS" id="PR01988">
    <property type="entry name" value="EXPORTERBACE"/>
</dbReference>
<evidence type="ECO:0000259" key="8">
    <source>
        <dbReference type="PROSITE" id="PS50850"/>
    </source>
</evidence>
<accession>A0A162PWB0</accession>
<comment type="caution">
    <text evidence="9">The sequence shown here is derived from an EMBL/GenBank/DDBJ whole genome shotgun (WGS) entry which is preliminary data.</text>
</comment>
<comment type="subcellular location">
    <subcellularLocation>
        <location evidence="1">Cell membrane</location>
        <topology evidence="1">Multi-pass membrane protein</topology>
    </subcellularLocation>
</comment>
<dbReference type="GO" id="GO:0005886">
    <property type="term" value="C:plasma membrane"/>
    <property type="evidence" value="ECO:0007669"/>
    <property type="project" value="UniProtKB-SubCell"/>
</dbReference>
<keyword evidence="5 7" id="KW-1133">Transmembrane helix</keyword>
<dbReference type="SUPFAM" id="SSF103473">
    <property type="entry name" value="MFS general substrate transporter"/>
    <property type="match status" value="1"/>
</dbReference>
<evidence type="ECO:0000256" key="5">
    <source>
        <dbReference type="ARBA" id="ARBA00022989"/>
    </source>
</evidence>
<keyword evidence="4 7" id="KW-0812">Transmembrane</keyword>
<dbReference type="InterPro" id="IPR020846">
    <property type="entry name" value="MFS_dom"/>
</dbReference>
<feature type="transmembrane region" description="Helical" evidence="7">
    <location>
        <begin position="299"/>
        <end position="316"/>
    </location>
</feature>
<feature type="transmembrane region" description="Helical" evidence="7">
    <location>
        <begin position="95"/>
        <end position="118"/>
    </location>
</feature>
<evidence type="ECO:0000313" key="9">
    <source>
        <dbReference type="EMBL" id="OAB39830.1"/>
    </source>
</evidence>
<dbReference type="EMBL" id="LVJH01000040">
    <property type="protein sequence ID" value="OAB39830.1"/>
    <property type="molecule type" value="Genomic_DNA"/>
</dbReference>
<dbReference type="CDD" id="cd06173">
    <property type="entry name" value="MFS_MefA_like"/>
    <property type="match status" value="1"/>
</dbReference>
<name>A0A162PWB0_9BACL</name>
<reference evidence="9 10" key="1">
    <citation type="submission" date="2016-03" db="EMBL/GenBank/DDBJ databases">
        <title>Draft genome sequence of Paenibacillus glacialis DSM 22343.</title>
        <authorList>
            <person name="Shin S.-K."/>
            <person name="Yi H."/>
        </authorList>
    </citation>
    <scope>NUCLEOTIDE SEQUENCE [LARGE SCALE GENOMIC DNA]</scope>
    <source>
        <strain evidence="9 10">DSM 22343</strain>
    </source>
</reference>
<evidence type="ECO:0000256" key="2">
    <source>
        <dbReference type="ARBA" id="ARBA00022448"/>
    </source>
</evidence>
<dbReference type="InterPro" id="IPR036259">
    <property type="entry name" value="MFS_trans_sf"/>
</dbReference>
<keyword evidence="6 7" id="KW-0472">Membrane</keyword>
<keyword evidence="3" id="KW-1003">Cell membrane</keyword>
<dbReference type="OrthoDB" id="9775268at2"/>
<feature type="transmembrane region" description="Helical" evidence="7">
    <location>
        <begin position="390"/>
        <end position="413"/>
    </location>
</feature>